<comment type="caution">
    <text evidence="1">The sequence shown here is derived from an EMBL/GenBank/DDBJ whole genome shotgun (WGS) entry which is preliminary data.</text>
</comment>
<name>A0A0F9KPA7_9ZZZZ</name>
<protein>
    <submittedName>
        <fullName evidence="1">Uncharacterized protein</fullName>
    </submittedName>
</protein>
<proteinExistence type="predicted"/>
<dbReference type="EMBL" id="LAZR01014514">
    <property type="protein sequence ID" value="KKM17170.1"/>
    <property type="molecule type" value="Genomic_DNA"/>
</dbReference>
<sequence length="51" mass="5978">MIPIRQKMIGENKVEEWKFPVGLDDRVAVYINDIEVAETYDQAVVRLEREA</sequence>
<accession>A0A0F9KPA7</accession>
<dbReference type="AlphaFoldDB" id="A0A0F9KPA7"/>
<organism evidence="1">
    <name type="scientific">marine sediment metagenome</name>
    <dbReference type="NCBI Taxonomy" id="412755"/>
    <lineage>
        <taxon>unclassified sequences</taxon>
        <taxon>metagenomes</taxon>
        <taxon>ecological metagenomes</taxon>
    </lineage>
</organism>
<gene>
    <name evidence="1" type="ORF">LCGC14_1678430</name>
</gene>
<reference evidence="1" key="1">
    <citation type="journal article" date="2015" name="Nature">
        <title>Complex archaea that bridge the gap between prokaryotes and eukaryotes.</title>
        <authorList>
            <person name="Spang A."/>
            <person name="Saw J.H."/>
            <person name="Jorgensen S.L."/>
            <person name="Zaremba-Niedzwiedzka K."/>
            <person name="Martijn J."/>
            <person name="Lind A.E."/>
            <person name="van Eijk R."/>
            <person name="Schleper C."/>
            <person name="Guy L."/>
            <person name="Ettema T.J."/>
        </authorList>
    </citation>
    <scope>NUCLEOTIDE SEQUENCE</scope>
</reference>
<evidence type="ECO:0000313" key="1">
    <source>
        <dbReference type="EMBL" id="KKM17170.1"/>
    </source>
</evidence>